<evidence type="ECO:0000256" key="1">
    <source>
        <dbReference type="ARBA" id="ARBA00012552"/>
    </source>
</evidence>
<evidence type="ECO:0000256" key="3">
    <source>
        <dbReference type="ARBA" id="ARBA00022741"/>
    </source>
</evidence>
<feature type="compositionally biased region" description="Acidic residues" evidence="8">
    <location>
        <begin position="895"/>
        <end position="910"/>
    </location>
</feature>
<dbReference type="PROSITE" id="PS51203">
    <property type="entry name" value="CS"/>
    <property type="match status" value="1"/>
</dbReference>
<feature type="region of interest" description="Disordered" evidence="8">
    <location>
        <begin position="889"/>
        <end position="919"/>
    </location>
</feature>
<evidence type="ECO:0000256" key="5">
    <source>
        <dbReference type="ARBA" id="ARBA00022806"/>
    </source>
</evidence>
<keyword evidence="11" id="KW-1185">Reference proteome</keyword>
<feature type="compositionally biased region" description="Polar residues" evidence="8">
    <location>
        <begin position="715"/>
        <end position="754"/>
    </location>
</feature>
<dbReference type="SUPFAM" id="SSF52540">
    <property type="entry name" value="P-loop containing nucleoside triphosphate hydrolases"/>
    <property type="match status" value="1"/>
</dbReference>
<evidence type="ECO:0000256" key="8">
    <source>
        <dbReference type="SAM" id="MobiDB-lite"/>
    </source>
</evidence>
<dbReference type="Proteomes" id="UP000269221">
    <property type="component" value="Unassembled WGS sequence"/>
</dbReference>
<evidence type="ECO:0000313" key="10">
    <source>
        <dbReference type="EMBL" id="RMC09025.1"/>
    </source>
</evidence>
<proteinExistence type="predicted"/>
<comment type="catalytic activity">
    <reaction evidence="7">
        <text>ATP + H2O = ADP + phosphate + H(+)</text>
        <dbReference type="Rhea" id="RHEA:13065"/>
        <dbReference type="ChEBI" id="CHEBI:15377"/>
        <dbReference type="ChEBI" id="CHEBI:15378"/>
        <dbReference type="ChEBI" id="CHEBI:30616"/>
        <dbReference type="ChEBI" id="CHEBI:43474"/>
        <dbReference type="ChEBI" id="CHEBI:456216"/>
        <dbReference type="EC" id="3.6.4.13"/>
    </reaction>
</comment>
<dbReference type="GO" id="GO:0005524">
    <property type="term" value="F:ATP binding"/>
    <property type="evidence" value="ECO:0007669"/>
    <property type="project" value="UniProtKB-KW"/>
</dbReference>
<sequence>MGLKFGVEDPSCFWIAIKECVPGVVSESVYENLHAEMKQFYDSSKKADDLKQEEIEKGQVYVVFSEELKCWCRALVQSIWCQVDGYQLGCFLVDYAKYCSLPSKNVRVLAGAFAKIPYRAKKCRLHCTKPLTLYIDYCEDTAKIGPAKRWDTAAIHHFRKLLEGKWLFCFLEKPTICVNDDLVAKYFAHYKEAEGPSGSSSDDSDKEVSLSAECVPVEFVGPTFLARPKLPFGGEMSPHPGPGEVVVTTPYNLLRLLEHNPGFLCRLCHLVLDELEVLFSDSTEQVFTILRCYKKATAQAQGNLPHQIIAVGTQWNQHITPLIKEFMNDPYIVITVVQEAAIFGSVQQVVQPCVNSKRTAELLKILDCTQRSLQKVLVFADSVIDVEMIHKDSAGDQEHLKAKSVILLTESGSCHAPWILHYLKRAEAEIPGELYDLTARVLELAEAEKFSRPLCASLKAFGICRNRMVCPDRHQINLSMDATQNVLDEMVETPERVIILPLLTVHATNYFGRIVKKQNDQYTALAKEMNDYFKVPGHRISVDTVEKSVFYGLCEGAVCHRVQVVETPANNEENKVTIKYIDEGRTSQVNNDQLLHLPAKFQSLPPQAVEIVVCGVKPIDNEAEWNPEVTKHINHKIKGKLHHAKVVHTLGKTVWVDPMAGVSRLPVIKTWINEYNIRSEILSMGLGTDNPEHVGEIQKLCRHIPVLGHAERLESTNGDTAGPEETSSPQDTWIQENSAESSNSSVTPPSNDAVQTKEAEDSTVHQQKGCHPQIKWFQDDVTVTLKVQILRAADSKCEFSREKVAFSAHSEGKLYVADLELYKPVIAEKSTCVIKDTEAVILLAKEKKGAWCKLLKNKNVHVSLDFEHWETSEDEGPFTVGSAKLSCYPPAGSEDWSEFSDSDTDSDESLGGEIPFPSD</sequence>
<dbReference type="CDD" id="cd20435">
    <property type="entry name" value="Tudor_TDRD12_rpt2"/>
    <property type="match status" value="1"/>
</dbReference>
<dbReference type="Pfam" id="PF04969">
    <property type="entry name" value="CS"/>
    <property type="match status" value="1"/>
</dbReference>
<keyword evidence="2" id="KW-0677">Repeat</keyword>
<dbReference type="InterPro" id="IPR027417">
    <property type="entry name" value="P-loop_NTPase"/>
</dbReference>
<dbReference type="Pfam" id="PF00567">
    <property type="entry name" value="TUDOR"/>
    <property type="match status" value="2"/>
</dbReference>
<dbReference type="SUPFAM" id="SSF63748">
    <property type="entry name" value="Tudor/PWWP/MBT"/>
    <property type="match status" value="2"/>
</dbReference>
<dbReference type="PANTHER" id="PTHR22655:SF2">
    <property type="entry name" value="ATP-DEPENDENT RNA HELICASE TDRD12-RELATED"/>
    <property type="match status" value="1"/>
</dbReference>
<organism evidence="10 11">
    <name type="scientific">Hirundo rustica rustica</name>
    <dbReference type="NCBI Taxonomy" id="333673"/>
    <lineage>
        <taxon>Eukaryota</taxon>
        <taxon>Metazoa</taxon>
        <taxon>Chordata</taxon>
        <taxon>Craniata</taxon>
        <taxon>Vertebrata</taxon>
        <taxon>Euteleostomi</taxon>
        <taxon>Archelosauria</taxon>
        <taxon>Archosauria</taxon>
        <taxon>Dinosauria</taxon>
        <taxon>Saurischia</taxon>
        <taxon>Theropoda</taxon>
        <taxon>Coelurosauria</taxon>
        <taxon>Aves</taxon>
        <taxon>Neognathae</taxon>
        <taxon>Neoaves</taxon>
        <taxon>Telluraves</taxon>
        <taxon>Australaves</taxon>
        <taxon>Passeriformes</taxon>
        <taxon>Sylvioidea</taxon>
        <taxon>Hirundinidae</taxon>
        <taxon>Hirundo</taxon>
    </lineage>
</organism>
<dbReference type="GO" id="GO:0003724">
    <property type="term" value="F:RNA helicase activity"/>
    <property type="evidence" value="ECO:0007669"/>
    <property type="project" value="UniProtKB-EC"/>
</dbReference>
<dbReference type="InterPro" id="IPR007052">
    <property type="entry name" value="CS_dom"/>
</dbReference>
<dbReference type="CDD" id="cd06463">
    <property type="entry name" value="p23_like"/>
    <property type="match status" value="1"/>
</dbReference>
<dbReference type="GO" id="GO:0016787">
    <property type="term" value="F:hydrolase activity"/>
    <property type="evidence" value="ECO:0007669"/>
    <property type="project" value="UniProtKB-KW"/>
</dbReference>
<comment type="caution">
    <text evidence="10">The sequence shown here is derived from an EMBL/GenBank/DDBJ whole genome shotgun (WGS) entry which is preliminary data.</text>
</comment>
<evidence type="ECO:0000313" key="11">
    <source>
        <dbReference type="Proteomes" id="UP000269221"/>
    </source>
</evidence>
<evidence type="ECO:0000256" key="2">
    <source>
        <dbReference type="ARBA" id="ARBA00022737"/>
    </source>
</evidence>
<keyword evidence="5" id="KW-0347">Helicase</keyword>
<dbReference type="EC" id="3.6.4.13" evidence="1"/>
<dbReference type="Gene3D" id="2.30.30.140">
    <property type="match status" value="2"/>
</dbReference>
<dbReference type="PANTHER" id="PTHR22655">
    <property type="entry name" value="ATP-DEPENDENT RNA HELICASE TDRD12-RELATED"/>
    <property type="match status" value="1"/>
</dbReference>
<dbReference type="InterPro" id="IPR002999">
    <property type="entry name" value="Tudor"/>
</dbReference>
<accession>A0A3M0K7E1</accession>
<reference evidence="10 11" key="1">
    <citation type="submission" date="2018-07" db="EMBL/GenBank/DDBJ databases">
        <title>A high quality draft genome assembly of the barn swallow (H. rustica rustica).</title>
        <authorList>
            <person name="Formenti G."/>
            <person name="Chiara M."/>
            <person name="Poveda L."/>
            <person name="Francoijs K.-J."/>
            <person name="Bonisoli-Alquati A."/>
            <person name="Canova L."/>
            <person name="Gianfranceschi L."/>
            <person name="Horner D.S."/>
            <person name="Saino N."/>
        </authorList>
    </citation>
    <scope>NUCLEOTIDE SEQUENCE [LARGE SCALE GENOMIC DNA]</scope>
    <source>
        <strain evidence="10">Chelidonia</strain>
        <tissue evidence="10">Blood</tissue>
    </source>
</reference>
<dbReference type="OrthoDB" id="249932at2759"/>
<dbReference type="Gene3D" id="3.40.50.300">
    <property type="entry name" value="P-loop containing nucleotide triphosphate hydrolases"/>
    <property type="match status" value="1"/>
</dbReference>
<evidence type="ECO:0000259" key="9">
    <source>
        <dbReference type="PROSITE" id="PS51203"/>
    </source>
</evidence>
<dbReference type="InterPro" id="IPR008978">
    <property type="entry name" value="HSP20-like_chaperone"/>
</dbReference>
<keyword evidence="4" id="KW-0378">Hydrolase</keyword>
<dbReference type="Gene3D" id="2.60.40.790">
    <property type="match status" value="1"/>
</dbReference>
<evidence type="ECO:0000256" key="4">
    <source>
        <dbReference type="ARBA" id="ARBA00022801"/>
    </source>
</evidence>
<dbReference type="EMBL" id="QRBI01000116">
    <property type="protein sequence ID" value="RMC09025.1"/>
    <property type="molecule type" value="Genomic_DNA"/>
</dbReference>
<evidence type="ECO:0000256" key="6">
    <source>
        <dbReference type="ARBA" id="ARBA00022840"/>
    </source>
</evidence>
<dbReference type="SUPFAM" id="SSF49764">
    <property type="entry name" value="HSP20-like chaperones"/>
    <property type="match status" value="1"/>
</dbReference>
<name>A0A3M0K7E1_HIRRU</name>
<gene>
    <name evidence="10" type="ORF">DUI87_14028</name>
</gene>
<protein>
    <recommendedName>
        <fullName evidence="1">RNA helicase</fullName>
        <ecNumber evidence="1">3.6.4.13</ecNumber>
    </recommendedName>
</protein>
<keyword evidence="3" id="KW-0547">Nucleotide-binding</keyword>
<dbReference type="GO" id="GO:0042078">
    <property type="term" value="P:germ-line stem cell division"/>
    <property type="evidence" value="ECO:0007669"/>
    <property type="project" value="TreeGrafter"/>
</dbReference>
<dbReference type="AlphaFoldDB" id="A0A3M0K7E1"/>
<keyword evidence="6" id="KW-0067">ATP-binding</keyword>
<evidence type="ECO:0000256" key="7">
    <source>
        <dbReference type="ARBA" id="ARBA00047984"/>
    </source>
</evidence>
<feature type="domain" description="CS" evidence="9">
    <location>
        <begin position="769"/>
        <end position="855"/>
    </location>
</feature>
<dbReference type="STRING" id="333673.A0A3M0K7E1"/>
<feature type="region of interest" description="Disordered" evidence="8">
    <location>
        <begin position="714"/>
        <end position="767"/>
    </location>
</feature>